<name>E3MCL5_CAERE</name>
<dbReference type="Proteomes" id="UP000008281">
    <property type="component" value="Unassembled WGS sequence"/>
</dbReference>
<evidence type="ECO:0000256" key="1">
    <source>
        <dbReference type="SAM" id="MobiDB-lite"/>
    </source>
</evidence>
<dbReference type="STRING" id="31234.E3MCL5"/>
<dbReference type="OMA" id="FRRIICI"/>
<dbReference type="Pfam" id="PF14626">
    <property type="entry name" value="RNase_Zc3h12a_2"/>
    <property type="match status" value="1"/>
</dbReference>
<evidence type="ECO:0000259" key="2">
    <source>
        <dbReference type="Pfam" id="PF14626"/>
    </source>
</evidence>
<dbReference type="HOGENOM" id="CLU_395505_0_0_1"/>
<feature type="domain" description="Zc3h12a-like Ribonuclease NYN" evidence="2">
    <location>
        <begin position="358"/>
        <end position="442"/>
    </location>
</feature>
<protein>
    <recommendedName>
        <fullName evidence="2">Zc3h12a-like Ribonuclease NYN domain-containing protein</fullName>
    </recommendedName>
</protein>
<evidence type="ECO:0000313" key="3">
    <source>
        <dbReference type="EMBL" id="EFO98472.1"/>
    </source>
</evidence>
<dbReference type="OrthoDB" id="5875795at2759"/>
<feature type="compositionally biased region" description="Basic residues" evidence="1">
    <location>
        <begin position="49"/>
        <end position="58"/>
    </location>
</feature>
<evidence type="ECO:0000313" key="4">
    <source>
        <dbReference type="Proteomes" id="UP000008281"/>
    </source>
</evidence>
<organism evidence="4">
    <name type="scientific">Caenorhabditis remanei</name>
    <name type="common">Caenorhabditis vulgaris</name>
    <dbReference type="NCBI Taxonomy" id="31234"/>
    <lineage>
        <taxon>Eukaryota</taxon>
        <taxon>Metazoa</taxon>
        <taxon>Ecdysozoa</taxon>
        <taxon>Nematoda</taxon>
        <taxon>Chromadorea</taxon>
        <taxon>Rhabditida</taxon>
        <taxon>Rhabditina</taxon>
        <taxon>Rhabditomorpha</taxon>
        <taxon>Rhabditoidea</taxon>
        <taxon>Rhabditidae</taxon>
        <taxon>Peloderinae</taxon>
        <taxon>Caenorhabditis</taxon>
    </lineage>
</organism>
<feature type="region of interest" description="Disordered" evidence="1">
    <location>
        <begin position="1"/>
        <end position="77"/>
    </location>
</feature>
<gene>
    <name evidence="3" type="ORF">CRE_20299</name>
</gene>
<proteinExistence type="predicted"/>
<reference evidence="3" key="1">
    <citation type="submission" date="2007-07" db="EMBL/GenBank/DDBJ databases">
        <title>PCAP assembly of the Caenorhabditis remanei genome.</title>
        <authorList>
            <consortium name="The Caenorhabditis remanei Sequencing Consortium"/>
            <person name="Wilson R.K."/>
        </authorList>
    </citation>
    <scope>NUCLEOTIDE SEQUENCE [LARGE SCALE GENOMIC DNA]</scope>
    <source>
        <strain evidence="3">PB4641</strain>
    </source>
</reference>
<feature type="region of interest" description="Disordered" evidence="1">
    <location>
        <begin position="501"/>
        <end position="528"/>
    </location>
</feature>
<feature type="compositionally biased region" description="Polar residues" evidence="1">
    <location>
        <begin position="25"/>
        <end position="42"/>
    </location>
</feature>
<dbReference type="AlphaFoldDB" id="E3MCL5"/>
<feature type="compositionally biased region" description="Basic and acidic residues" evidence="1">
    <location>
        <begin position="505"/>
        <end position="527"/>
    </location>
</feature>
<dbReference type="EMBL" id="DS268435">
    <property type="protein sequence ID" value="EFO98472.1"/>
    <property type="molecule type" value="Genomic_DNA"/>
</dbReference>
<dbReference type="FunCoup" id="E3MCL5">
    <property type="interactions" value="1111"/>
</dbReference>
<sequence length="697" mass="79495">MSVINPSVILKSDGQLTGQADDETPQQSSKTMTRETNITKKYNCSKQNTNKKKSSKKMVKLDSLPKTINSKSSQKTHSMREFETVFKLNGVVSTSHILDFDTMSLHPGDVIIDSDDTEDENNSKKTGTIQSPHDSDELKHYSKLLRDLKKLGSNRQQTNKSMVNRQFVSKPRKIIEGDTPQRPYPKDLCGYDKHECGTATEIFDMIFRKKNDSDHCSLTNLNLSAVVEHCDQLVKKRQAVLESYTGITEESRNRKKRLEILLNLQEILWLIHFGKFDDALEKTFRLMILKFNCRFDKDKRLKLIKNNELSLVWNRFIELENSSIMCQRETDWKLRPVFIDGLAYLAMFSSSTEFSLPNMQTRTLLEILIHFILDGHKTVLYLPSFYENAHDHVDDIDAFQFLINSKLIRFVNERNRKFVTKQVLEEAEKTHGIVVSPMENLTCLNSIHCFPTVRKSSSKIDEFLLVTCFKESSSINEKFEYEVDRTTASIFSKAVGLSGNDSDIDDKKEQGEDHSSASFEETVHAESTESNLVLEMPESCSLLFEDSEKSDINELNKNETSSISDELVNNKFSHSPIAATSNTETGLDSGVGVDISDEAVLLGRNCVDPETAMQETLGDSETYQDLARKISSFTYLAKFNFGRSRQIKVFLRLIAQFTPELLPHFLQKSAIFEVGTAIENLKNEQDLTVWPIFSVLD</sequence>
<dbReference type="eggNOG" id="ENOG502TGT3">
    <property type="taxonomic scope" value="Eukaryota"/>
</dbReference>
<feature type="region of interest" description="Disordered" evidence="1">
    <location>
        <begin position="113"/>
        <end position="136"/>
    </location>
</feature>
<dbReference type="InterPro" id="IPR028079">
    <property type="entry name" value="RNase_Zc3h12a_2"/>
</dbReference>
<dbReference type="InParanoid" id="E3MCL5"/>
<feature type="compositionally biased region" description="Polar residues" evidence="1">
    <location>
        <begin position="66"/>
        <end position="76"/>
    </location>
</feature>
<accession>E3MCL5</accession>
<keyword evidence="4" id="KW-1185">Reference proteome</keyword>